<protein>
    <submittedName>
        <fullName evidence="13">Porin</fullName>
    </submittedName>
</protein>
<keyword evidence="3" id="KW-0813">Transport</keyword>
<dbReference type="GO" id="GO:0015288">
    <property type="term" value="F:porin activity"/>
    <property type="evidence" value="ECO:0007669"/>
    <property type="project" value="UniProtKB-KW"/>
</dbReference>
<dbReference type="EMBL" id="DRKP01000096">
    <property type="protein sequence ID" value="HEB96471.1"/>
    <property type="molecule type" value="Genomic_DNA"/>
</dbReference>
<evidence type="ECO:0000256" key="11">
    <source>
        <dbReference type="SAM" id="SignalP"/>
    </source>
</evidence>
<dbReference type="AlphaFoldDB" id="A0A831W7F6"/>
<evidence type="ECO:0000256" key="5">
    <source>
        <dbReference type="ARBA" id="ARBA00022692"/>
    </source>
</evidence>
<accession>A0A831W7F6</accession>
<dbReference type="GO" id="GO:0046930">
    <property type="term" value="C:pore complex"/>
    <property type="evidence" value="ECO:0007669"/>
    <property type="project" value="UniProtKB-KW"/>
</dbReference>
<organism evidence="13">
    <name type="scientific">Sedimenticola thiotaurini</name>
    <dbReference type="NCBI Taxonomy" id="1543721"/>
    <lineage>
        <taxon>Bacteria</taxon>
        <taxon>Pseudomonadati</taxon>
        <taxon>Pseudomonadota</taxon>
        <taxon>Gammaproteobacteria</taxon>
        <taxon>Chromatiales</taxon>
        <taxon>Sedimenticolaceae</taxon>
        <taxon>Sedimenticola</taxon>
    </lineage>
</organism>
<evidence type="ECO:0000256" key="9">
    <source>
        <dbReference type="ARBA" id="ARBA00023136"/>
    </source>
</evidence>
<evidence type="ECO:0000256" key="6">
    <source>
        <dbReference type="ARBA" id="ARBA00022729"/>
    </source>
</evidence>
<dbReference type="SUPFAM" id="SSF56935">
    <property type="entry name" value="Porins"/>
    <property type="match status" value="1"/>
</dbReference>
<keyword evidence="9" id="KW-0472">Membrane</keyword>
<proteinExistence type="predicted"/>
<evidence type="ECO:0000256" key="8">
    <source>
        <dbReference type="ARBA" id="ARBA00023114"/>
    </source>
</evidence>
<evidence type="ECO:0000256" key="3">
    <source>
        <dbReference type="ARBA" id="ARBA00022448"/>
    </source>
</evidence>
<dbReference type="CDD" id="cd00342">
    <property type="entry name" value="gram_neg_porins"/>
    <property type="match status" value="1"/>
</dbReference>
<dbReference type="PRINTS" id="PR00184">
    <property type="entry name" value="NEISSPPORIN"/>
</dbReference>
<gene>
    <name evidence="13" type="ORF">ENI96_08575</name>
</gene>
<dbReference type="InterPro" id="IPR002299">
    <property type="entry name" value="Porin_Neis"/>
</dbReference>
<dbReference type="InterPro" id="IPR001702">
    <property type="entry name" value="Porin_Gram-ve"/>
</dbReference>
<dbReference type="InterPro" id="IPR033900">
    <property type="entry name" value="Gram_neg_porin_domain"/>
</dbReference>
<feature type="domain" description="Porin" evidence="12">
    <location>
        <begin position="9"/>
        <end position="317"/>
    </location>
</feature>
<comment type="subunit">
    <text evidence="2">Homotrimer.</text>
</comment>
<keyword evidence="4" id="KW-1134">Transmembrane beta strand</keyword>
<comment type="caution">
    <text evidence="13">The sequence shown here is derived from an EMBL/GenBank/DDBJ whole genome shotgun (WGS) entry which is preliminary data.</text>
</comment>
<evidence type="ECO:0000256" key="10">
    <source>
        <dbReference type="ARBA" id="ARBA00023237"/>
    </source>
</evidence>
<dbReference type="InterPro" id="IPR050298">
    <property type="entry name" value="Gram-neg_bact_OMP"/>
</dbReference>
<dbReference type="PANTHER" id="PTHR34501:SF9">
    <property type="entry name" value="MAJOR OUTER MEMBRANE PROTEIN P.IA"/>
    <property type="match status" value="1"/>
</dbReference>
<keyword evidence="8" id="KW-0626">Porin</keyword>
<feature type="chain" id="PRO_5032846864" evidence="11">
    <location>
        <begin position="22"/>
        <end position="348"/>
    </location>
</feature>
<dbReference type="Gene3D" id="2.40.160.10">
    <property type="entry name" value="Porin"/>
    <property type="match status" value="1"/>
</dbReference>
<keyword evidence="6 11" id="KW-0732">Signal</keyword>
<dbReference type="GO" id="GO:0034220">
    <property type="term" value="P:monoatomic ion transmembrane transport"/>
    <property type="evidence" value="ECO:0007669"/>
    <property type="project" value="InterPro"/>
</dbReference>
<name>A0A831W7F6_9GAMM</name>
<dbReference type="GO" id="GO:0009279">
    <property type="term" value="C:cell outer membrane"/>
    <property type="evidence" value="ECO:0007669"/>
    <property type="project" value="UniProtKB-SubCell"/>
</dbReference>
<comment type="subcellular location">
    <subcellularLocation>
        <location evidence="1">Cell outer membrane</location>
        <topology evidence="1">Multi-pass membrane protein</topology>
    </subcellularLocation>
</comment>
<evidence type="ECO:0000256" key="4">
    <source>
        <dbReference type="ARBA" id="ARBA00022452"/>
    </source>
</evidence>
<keyword evidence="10" id="KW-0998">Cell outer membrane</keyword>
<dbReference type="PRINTS" id="PR00182">
    <property type="entry name" value="ECOLNEIPORIN"/>
</dbReference>
<evidence type="ECO:0000256" key="2">
    <source>
        <dbReference type="ARBA" id="ARBA00011233"/>
    </source>
</evidence>
<dbReference type="Pfam" id="PF13609">
    <property type="entry name" value="Porin_4"/>
    <property type="match status" value="1"/>
</dbReference>
<evidence type="ECO:0000256" key="1">
    <source>
        <dbReference type="ARBA" id="ARBA00004571"/>
    </source>
</evidence>
<evidence type="ECO:0000256" key="7">
    <source>
        <dbReference type="ARBA" id="ARBA00023065"/>
    </source>
</evidence>
<sequence length="348" mass="37417">MNKKLITLAVAGAMVAPLAAAADTTLYGRIHTSLQYVDGDVLNVFRDPITGAITTQSVNADSTWDVRNETTRIGVKGSEDLGNGLKAIFQAEWAFNSAEGGSTAGGLANRLAYAGLTGGWGTAAIGRQWTPYYGAVDKADIFNGGSFNNQYVGTFRTGNAVAYVTPNFGGFVGKAALVMDAGDPNNNNVDAYNLSAQYDNGPISVGIGYHNTVDGATNDGGVTYSDVKGWGIGGSYNFGMFKVIAQYEDWDRLDLTGVKNTDGWSEYTLAGEMYMGKHTFKAMWGNLDYGADDDDNWAIGYQYSLSKRTRVYTEYGEPTGVQQDNTNANQIASLQDGKIWNIGLRHDF</sequence>
<dbReference type="PANTHER" id="PTHR34501">
    <property type="entry name" value="PROTEIN YDDL-RELATED"/>
    <property type="match status" value="1"/>
</dbReference>
<evidence type="ECO:0000313" key="13">
    <source>
        <dbReference type="EMBL" id="HEB96471.1"/>
    </source>
</evidence>
<reference evidence="13" key="1">
    <citation type="journal article" date="2020" name="mSystems">
        <title>Genome- and Community-Level Interaction Insights into Carbon Utilization and Element Cycling Functions of Hydrothermarchaeota in Hydrothermal Sediment.</title>
        <authorList>
            <person name="Zhou Z."/>
            <person name="Liu Y."/>
            <person name="Xu W."/>
            <person name="Pan J."/>
            <person name="Luo Z.H."/>
            <person name="Li M."/>
        </authorList>
    </citation>
    <scope>NUCLEOTIDE SEQUENCE [LARGE SCALE GENOMIC DNA]</scope>
    <source>
        <strain evidence="13">HyVt-443</strain>
    </source>
</reference>
<evidence type="ECO:0000259" key="12">
    <source>
        <dbReference type="Pfam" id="PF13609"/>
    </source>
</evidence>
<keyword evidence="7" id="KW-0406">Ion transport</keyword>
<keyword evidence="5" id="KW-0812">Transmembrane</keyword>
<dbReference type="Proteomes" id="UP000886251">
    <property type="component" value="Unassembled WGS sequence"/>
</dbReference>
<feature type="signal peptide" evidence="11">
    <location>
        <begin position="1"/>
        <end position="21"/>
    </location>
</feature>
<dbReference type="InterPro" id="IPR023614">
    <property type="entry name" value="Porin_dom_sf"/>
</dbReference>